<evidence type="ECO:0000256" key="2">
    <source>
        <dbReference type="ARBA" id="ARBA00022448"/>
    </source>
</evidence>
<feature type="transmembrane region" description="Helical" evidence="7">
    <location>
        <begin position="58"/>
        <end position="79"/>
    </location>
</feature>
<dbReference type="Pfam" id="PF05977">
    <property type="entry name" value="MFS_3"/>
    <property type="match status" value="1"/>
</dbReference>
<protein>
    <submittedName>
        <fullName evidence="9">MFS transporter</fullName>
    </submittedName>
</protein>
<dbReference type="Proteomes" id="UP000612899">
    <property type="component" value="Unassembled WGS sequence"/>
</dbReference>
<evidence type="ECO:0000256" key="5">
    <source>
        <dbReference type="ARBA" id="ARBA00022989"/>
    </source>
</evidence>
<proteinExistence type="predicted"/>
<feature type="transmembrane region" description="Helical" evidence="7">
    <location>
        <begin position="392"/>
        <end position="408"/>
    </location>
</feature>
<dbReference type="Gene3D" id="1.20.1250.20">
    <property type="entry name" value="MFS general substrate transporter like domains"/>
    <property type="match status" value="1"/>
</dbReference>
<comment type="subcellular location">
    <subcellularLocation>
        <location evidence="1">Cell membrane</location>
        <topology evidence="1">Multi-pass membrane protein</topology>
    </subcellularLocation>
</comment>
<feature type="transmembrane region" description="Helical" evidence="7">
    <location>
        <begin position="369"/>
        <end position="386"/>
    </location>
</feature>
<feature type="transmembrane region" description="Helical" evidence="7">
    <location>
        <begin position="262"/>
        <end position="285"/>
    </location>
</feature>
<evidence type="ECO:0000313" key="10">
    <source>
        <dbReference type="Proteomes" id="UP000612899"/>
    </source>
</evidence>
<accession>A0A8J3Q4Q3</accession>
<dbReference type="EMBL" id="BONY01000009">
    <property type="protein sequence ID" value="GIH03749.1"/>
    <property type="molecule type" value="Genomic_DNA"/>
</dbReference>
<dbReference type="AlphaFoldDB" id="A0A8J3Q4Q3"/>
<keyword evidence="5 7" id="KW-1133">Transmembrane helix</keyword>
<evidence type="ECO:0000259" key="8">
    <source>
        <dbReference type="PROSITE" id="PS50850"/>
    </source>
</evidence>
<sequence>MSADVVAAEEIRPAPLWRDRRFRTFWVGDTVSQFGDRISELAIPFIAVTMLAATPGQVGVLTAAIWTPNLLAVLIGAWVDQRPVKRRLMIAADVLRAVTLLSIPVAYAAGVLTLAQLVVAGLLTGIGQVLFGMAYQTFYVSLVPSESYVDANSKLSMSRGVSFIAGPAAAGGLIQALTAPVAVVADALSFLVSAVLVSRIKAQEPPPAPAGPSTWRLAVDGMKVVFVQPILRASLGCTATVNFFTFIANALMILFASRELGLSAGAIGLAFGVGATGSVVGAAITPRISRVLGVGRTAIVGAAVFPLPLAFAALASGSDLQKTALLAGLEFVSGVGVMLMDINLNAVLTRATPEGARGRRAGAYSAINYGIRPVGALVGGFAGAAIGLRPCLVIAGIGGALCALWLLASPVRNLRTVEDAAAA</sequence>
<dbReference type="InterPro" id="IPR022324">
    <property type="entry name" value="Bacilysin_exporter_BacE_put"/>
</dbReference>
<evidence type="ECO:0000256" key="4">
    <source>
        <dbReference type="ARBA" id="ARBA00022692"/>
    </source>
</evidence>
<dbReference type="PROSITE" id="PS50850">
    <property type="entry name" value="MFS"/>
    <property type="match status" value="1"/>
</dbReference>
<reference evidence="9" key="1">
    <citation type="submission" date="2021-01" db="EMBL/GenBank/DDBJ databases">
        <title>Whole genome shotgun sequence of Rhizocola hellebori NBRC 109834.</title>
        <authorList>
            <person name="Komaki H."/>
            <person name="Tamura T."/>
        </authorList>
    </citation>
    <scope>NUCLEOTIDE SEQUENCE</scope>
    <source>
        <strain evidence="9">NBRC 109834</strain>
    </source>
</reference>
<feature type="transmembrane region" description="Helical" evidence="7">
    <location>
        <begin position="297"/>
        <end position="318"/>
    </location>
</feature>
<dbReference type="InterPro" id="IPR020846">
    <property type="entry name" value="MFS_dom"/>
</dbReference>
<feature type="transmembrane region" description="Helical" evidence="7">
    <location>
        <begin position="100"/>
        <end position="123"/>
    </location>
</feature>
<dbReference type="GO" id="GO:0005886">
    <property type="term" value="C:plasma membrane"/>
    <property type="evidence" value="ECO:0007669"/>
    <property type="project" value="UniProtKB-SubCell"/>
</dbReference>
<gene>
    <name evidence="9" type="ORF">Rhe02_18160</name>
</gene>
<evidence type="ECO:0000256" key="3">
    <source>
        <dbReference type="ARBA" id="ARBA00022475"/>
    </source>
</evidence>
<name>A0A8J3Q4Q3_9ACTN</name>
<evidence type="ECO:0000256" key="1">
    <source>
        <dbReference type="ARBA" id="ARBA00004651"/>
    </source>
</evidence>
<feature type="transmembrane region" description="Helical" evidence="7">
    <location>
        <begin position="233"/>
        <end position="256"/>
    </location>
</feature>
<keyword evidence="4 7" id="KW-0812">Transmembrane</keyword>
<feature type="transmembrane region" description="Helical" evidence="7">
    <location>
        <begin position="324"/>
        <end position="348"/>
    </location>
</feature>
<keyword evidence="2" id="KW-0813">Transport</keyword>
<evidence type="ECO:0000313" key="9">
    <source>
        <dbReference type="EMBL" id="GIH03749.1"/>
    </source>
</evidence>
<dbReference type="GO" id="GO:0022857">
    <property type="term" value="F:transmembrane transporter activity"/>
    <property type="evidence" value="ECO:0007669"/>
    <property type="project" value="InterPro"/>
</dbReference>
<keyword evidence="3" id="KW-1003">Cell membrane</keyword>
<dbReference type="RefSeq" id="WP_239123587.1">
    <property type="nucleotide sequence ID" value="NZ_BONY01000009.1"/>
</dbReference>
<feature type="domain" description="Major facilitator superfamily (MFS) profile" evidence="8">
    <location>
        <begin position="229"/>
        <end position="423"/>
    </location>
</feature>
<evidence type="ECO:0000256" key="6">
    <source>
        <dbReference type="ARBA" id="ARBA00023136"/>
    </source>
</evidence>
<feature type="transmembrane region" description="Helical" evidence="7">
    <location>
        <begin position="173"/>
        <end position="197"/>
    </location>
</feature>
<evidence type="ECO:0000256" key="7">
    <source>
        <dbReference type="SAM" id="Phobius"/>
    </source>
</evidence>
<comment type="caution">
    <text evidence="9">The sequence shown here is derived from an EMBL/GenBank/DDBJ whole genome shotgun (WGS) entry which is preliminary data.</text>
</comment>
<keyword evidence="6 7" id="KW-0472">Membrane</keyword>
<dbReference type="InterPro" id="IPR036259">
    <property type="entry name" value="MFS_trans_sf"/>
</dbReference>
<keyword evidence="10" id="KW-1185">Reference proteome</keyword>
<organism evidence="9 10">
    <name type="scientific">Rhizocola hellebori</name>
    <dbReference type="NCBI Taxonomy" id="1392758"/>
    <lineage>
        <taxon>Bacteria</taxon>
        <taxon>Bacillati</taxon>
        <taxon>Actinomycetota</taxon>
        <taxon>Actinomycetes</taxon>
        <taxon>Micromonosporales</taxon>
        <taxon>Micromonosporaceae</taxon>
        <taxon>Rhizocola</taxon>
    </lineage>
</organism>
<dbReference type="CDD" id="cd06173">
    <property type="entry name" value="MFS_MefA_like"/>
    <property type="match status" value="1"/>
</dbReference>
<dbReference type="InterPro" id="IPR010290">
    <property type="entry name" value="TM_effector"/>
</dbReference>
<dbReference type="PANTHER" id="PTHR23513">
    <property type="entry name" value="INTEGRAL MEMBRANE EFFLUX PROTEIN-RELATED"/>
    <property type="match status" value="1"/>
</dbReference>
<dbReference type="PANTHER" id="PTHR23513:SF6">
    <property type="entry name" value="MAJOR FACILITATOR SUPERFAMILY ASSOCIATED DOMAIN-CONTAINING PROTEIN"/>
    <property type="match status" value="1"/>
</dbReference>
<dbReference type="SUPFAM" id="SSF103473">
    <property type="entry name" value="MFS general substrate transporter"/>
    <property type="match status" value="1"/>
</dbReference>
<dbReference type="PRINTS" id="PR01988">
    <property type="entry name" value="EXPORTERBACE"/>
</dbReference>